<dbReference type="SUPFAM" id="SSF54373">
    <property type="entry name" value="FAD-linked reductases, C-terminal domain"/>
    <property type="match status" value="1"/>
</dbReference>
<dbReference type="PANTHER" id="PTHR10742:SF410">
    <property type="entry name" value="LYSINE-SPECIFIC HISTONE DEMETHYLASE 2"/>
    <property type="match status" value="1"/>
</dbReference>
<dbReference type="PANTHER" id="PTHR10742">
    <property type="entry name" value="FLAVIN MONOAMINE OXIDASE"/>
    <property type="match status" value="1"/>
</dbReference>
<name>A0A542ZLU8_9MICO</name>
<dbReference type="Proteomes" id="UP000319514">
    <property type="component" value="Unassembled WGS sequence"/>
</dbReference>
<evidence type="ECO:0000259" key="1">
    <source>
        <dbReference type="Pfam" id="PF01593"/>
    </source>
</evidence>
<reference evidence="2 3" key="1">
    <citation type="submission" date="2019-06" db="EMBL/GenBank/DDBJ databases">
        <title>Sequencing the genomes of 1000 actinobacteria strains.</title>
        <authorList>
            <person name="Klenk H.-P."/>
        </authorList>
    </citation>
    <scope>NUCLEOTIDE SEQUENCE [LARGE SCALE GENOMIC DNA]</scope>
    <source>
        <strain evidence="2 3">DSM 18082</strain>
    </source>
</reference>
<dbReference type="InterPro" id="IPR002937">
    <property type="entry name" value="Amino_oxidase"/>
</dbReference>
<feature type="domain" description="Amine oxidase" evidence="1">
    <location>
        <begin position="68"/>
        <end position="522"/>
    </location>
</feature>
<sequence>MSAQVSRRAVLEAVGATGGAGILFEAMGLLGLAPTEATSRVAYRPPASADFSLSGRRRARVVVLGAGIAGLAAAYELGKAGYDCRVLEAKDRPGGRNWTVRGGTTERDLDGRTQTSAFAAGQYLNAGPARIAQWMVTLDYCRELGVAIEPMANQNADEVIYHQKGPLSGHPIAYRTAKADVYGYISELLAKATDRGSLDGELTATDKEKLLEFLRDFGDIGGREHGWRYTGSSRRGYRVNPGAGSQRGVVLTPPPSLHDVLGSDVGLDFSFELEYRQAMMMFQPVGGMDRIVDALTRRVGRHRVRFGCQVLSVTDRPDGVEVLFRDGEGGTRHETGDFCVAAMPPHLLARLRHNLGGEVQRALGLPRPLSVGKLGLEYGRRWWEEDEHIFGGITTTDMDVRQIWHPSHGFLGDRGVVLGYYNRDADSLLYDSLDPAARVRRAVAAGVRIYGEKYRDELVSSFSVAWRRTPFIEGGWISWPNGTEREYALLNKPAGRVYFAGDWLSHLVSWQAGAFLSARAAVMGIHERAMASQVS</sequence>
<dbReference type="RefSeq" id="WP_141789136.1">
    <property type="nucleotide sequence ID" value="NZ_BAAAKX010000001.1"/>
</dbReference>
<comment type="caution">
    <text evidence="2">The sequence shown here is derived from an EMBL/GenBank/DDBJ whole genome shotgun (WGS) entry which is preliminary data.</text>
</comment>
<dbReference type="InterPro" id="IPR006311">
    <property type="entry name" value="TAT_signal"/>
</dbReference>
<dbReference type="Gene3D" id="1.20.1440.240">
    <property type="match status" value="1"/>
</dbReference>
<keyword evidence="3" id="KW-1185">Reference proteome</keyword>
<dbReference type="Gene3D" id="3.50.50.60">
    <property type="entry name" value="FAD/NAD(P)-binding domain"/>
    <property type="match status" value="1"/>
</dbReference>
<protein>
    <submittedName>
        <fullName evidence="2">Monoamine oxidase</fullName>
    </submittedName>
</protein>
<proteinExistence type="predicted"/>
<gene>
    <name evidence="2" type="ORF">FB474_2744</name>
</gene>
<dbReference type="SUPFAM" id="SSF51905">
    <property type="entry name" value="FAD/NAD(P)-binding domain"/>
    <property type="match status" value="1"/>
</dbReference>
<organism evidence="2 3">
    <name type="scientific">Oryzihumus leptocrescens</name>
    <dbReference type="NCBI Taxonomy" id="297536"/>
    <lineage>
        <taxon>Bacteria</taxon>
        <taxon>Bacillati</taxon>
        <taxon>Actinomycetota</taxon>
        <taxon>Actinomycetes</taxon>
        <taxon>Micrococcales</taxon>
        <taxon>Intrasporangiaceae</taxon>
        <taxon>Oryzihumus</taxon>
    </lineage>
</organism>
<dbReference type="EMBL" id="VFOQ01000001">
    <property type="protein sequence ID" value="TQL61336.1"/>
    <property type="molecule type" value="Genomic_DNA"/>
</dbReference>
<dbReference type="InterPro" id="IPR050281">
    <property type="entry name" value="Flavin_monoamine_oxidase"/>
</dbReference>
<evidence type="ECO:0000313" key="3">
    <source>
        <dbReference type="Proteomes" id="UP000319514"/>
    </source>
</evidence>
<evidence type="ECO:0000313" key="2">
    <source>
        <dbReference type="EMBL" id="TQL61336.1"/>
    </source>
</evidence>
<accession>A0A542ZLU8</accession>
<dbReference type="AlphaFoldDB" id="A0A542ZLU8"/>
<dbReference type="GO" id="GO:0016491">
    <property type="term" value="F:oxidoreductase activity"/>
    <property type="evidence" value="ECO:0007669"/>
    <property type="project" value="InterPro"/>
</dbReference>
<dbReference type="InterPro" id="IPR036188">
    <property type="entry name" value="FAD/NAD-bd_sf"/>
</dbReference>
<dbReference type="Gene3D" id="3.90.660.10">
    <property type="match status" value="1"/>
</dbReference>
<dbReference type="Pfam" id="PF01593">
    <property type="entry name" value="Amino_oxidase"/>
    <property type="match status" value="1"/>
</dbReference>
<dbReference type="OrthoDB" id="337830at2"/>
<dbReference type="PROSITE" id="PS51318">
    <property type="entry name" value="TAT"/>
    <property type="match status" value="1"/>
</dbReference>